<dbReference type="InterPro" id="IPR013216">
    <property type="entry name" value="Methyltransf_11"/>
</dbReference>
<dbReference type="Proteomes" id="UP000030745">
    <property type="component" value="Unassembled WGS sequence"/>
</dbReference>
<reference evidence="2 3" key="1">
    <citation type="journal article" date="2013" name="PLoS Genet.">
        <title>Distinctive expansion of potential virulence genes in the genome of the oomycete fish pathogen Saprolegnia parasitica.</title>
        <authorList>
            <person name="Jiang R.H."/>
            <person name="de Bruijn I."/>
            <person name="Haas B.J."/>
            <person name="Belmonte R."/>
            <person name="Lobach L."/>
            <person name="Christie J."/>
            <person name="van den Ackerveken G."/>
            <person name="Bottin A."/>
            <person name="Bulone V."/>
            <person name="Diaz-Moreno S.M."/>
            <person name="Dumas B."/>
            <person name="Fan L."/>
            <person name="Gaulin E."/>
            <person name="Govers F."/>
            <person name="Grenville-Briggs L.J."/>
            <person name="Horner N.R."/>
            <person name="Levin J.Z."/>
            <person name="Mammella M."/>
            <person name="Meijer H.J."/>
            <person name="Morris P."/>
            <person name="Nusbaum C."/>
            <person name="Oome S."/>
            <person name="Phillips A.J."/>
            <person name="van Rooyen D."/>
            <person name="Rzeszutek E."/>
            <person name="Saraiva M."/>
            <person name="Secombes C.J."/>
            <person name="Seidl M.F."/>
            <person name="Snel B."/>
            <person name="Stassen J.H."/>
            <person name="Sykes S."/>
            <person name="Tripathy S."/>
            <person name="van den Berg H."/>
            <person name="Vega-Arreguin J.C."/>
            <person name="Wawra S."/>
            <person name="Young S.K."/>
            <person name="Zeng Q."/>
            <person name="Dieguez-Uribeondo J."/>
            <person name="Russ C."/>
            <person name="Tyler B.M."/>
            <person name="van West P."/>
        </authorList>
    </citation>
    <scope>NUCLEOTIDE SEQUENCE [LARGE SCALE GENOMIC DNA]</scope>
    <source>
        <strain evidence="2 3">CBS 223.65</strain>
    </source>
</reference>
<accession>A0A067CJQ9</accession>
<name>A0A067CJQ9_SAPPC</name>
<dbReference type="GeneID" id="24130010"/>
<protein>
    <recommendedName>
        <fullName evidence="1">Methyltransferase type 11 domain-containing protein</fullName>
    </recommendedName>
</protein>
<dbReference type="CDD" id="cd02440">
    <property type="entry name" value="AdoMet_MTases"/>
    <property type="match status" value="1"/>
</dbReference>
<dbReference type="KEGG" id="spar:SPRG_07758"/>
<dbReference type="InterPro" id="IPR029063">
    <property type="entry name" value="SAM-dependent_MTases_sf"/>
</dbReference>
<dbReference type="GO" id="GO:0008757">
    <property type="term" value="F:S-adenosylmethionine-dependent methyltransferase activity"/>
    <property type="evidence" value="ECO:0007669"/>
    <property type="project" value="InterPro"/>
</dbReference>
<dbReference type="VEuPathDB" id="FungiDB:SPRG_07758"/>
<evidence type="ECO:0000313" key="2">
    <source>
        <dbReference type="EMBL" id="KDO27047.1"/>
    </source>
</evidence>
<dbReference type="Pfam" id="PF08241">
    <property type="entry name" value="Methyltransf_11"/>
    <property type="match status" value="1"/>
</dbReference>
<dbReference type="OrthoDB" id="8300214at2759"/>
<organism evidence="2 3">
    <name type="scientific">Saprolegnia parasitica (strain CBS 223.65)</name>
    <dbReference type="NCBI Taxonomy" id="695850"/>
    <lineage>
        <taxon>Eukaryota</taxon>
        <taxon>Sar</taxon>
        <taxon>Stramenopiles</taxon>
        <taxon>Oomycota</taxon>
        <taxon>Saprolegniomycetes</taxon>
        <taxon>Saprolegniales</taxon>
        <taxon>Saprolegniaceae</taxon>
        <taxon>Saprolegnia</taxon>
    </lineage>
</organism>
<keyword evidence="3" id="KW-1185">Reference proteome</keyword>
<dbReference type="EMBL" id="KK583219">
    <property type="protein sequence ID" value="KDO27047.1"/>
    <property type="molecule type" value="Genomic_DNA"/>
</dbReference>
<dbReference type="Gene3D" id="3.40.50.150">
    <property type="entry name" value="Vaccinia Virus protein VP39"/>
    <property type="match status" value="1"/>
</dbReference>
<evidence type="ECO:0000313" key="3">
    <source>
        <dbReference type="Proteomes" id="UP000030745"/>
    </source>
</evidence>
<sequence length="290" mass="31972">MTRLADVPVPMDDSVRQIQRFWNGFAEVYTAEANKTLTIQGSRVLHAHMDLDTATRVLEVGAGAGLGTEDILSRLSPHATLLTTDLAPAMLQRLERRVAPYQETRKIDVALANAQELRDLDDSAFDRYIASLVLQLTPDPNAMLKEAVRVLANDGIAGFVIWGAPEHSGVDTLPSDMEKALDIGGRGALHPNFNLGLRLDELRATITSVGFRHVVSWPVLLVEEKWDGARNASAYDALKPVKLEDFDGDAAAADAFRMRRHACLTQLSNEWLATHEMPIGLEVYIILARK</sequence>
<dbReference type="RefSeq" id="XP_012202142.1">
    <property type="nucleotide sequence ID" value="XM_012346752.1"/>
</dbReference>
<dbReference type="SUPFAM" id="SSF53335">
    <property type="entry name" value="S-adenosyl-L-methionine-dependent methyltransferases"/>
    <property type="match status" value="1"/>
</dbReference>
<evidence type="ECO:0000259" key="1">
    <source>
        <dbReference type="Pfam" id="PF08241"/>
    </source>
</evidence>
<proteinExistence type="predicted"/>
<dbReference type="AlphaFoldDB" id="A0A067CJQ9"/>
<gene>
    <name evidence="2" type="ORF">SPRG_07758</name>
</gene>
<dbReference type="OMA" id="SGMFTIT"/>
<feature type="domain" description="Methyltransferase type 11" evidence="1">
    <location>
        <begin position="58"/>
        <end position="157"/>
    </location>
</feature>